<dbReference type="EMBL" id="JAFMNX010000001">
    <property type="protein sequence ID" value="MBS9719637.1"/>
    <property type="molecule type" value="Genomic_DNA"/>
</dbReference>
<dbReference type="Pfam" id="PF14897">
    <property type="entry name" value="EpsG"/>
    <property type="match status" value="1"/>
</dbReference>
<evidence type="ECO:0000313" key="2">
    <source>
        <dbReference type="EMBL" id="MBS9719637.1"/>
    </source>
</evidence>
<organism evidence="2 3">
    <name type="scientific">Tianweitania aestuarii</name>
    <dbReference type="NCBI Taxonomy" id="2814886"/>
    <lineage>
        <taxon>Bacteria</taxon>
        <taxon>Pseudomonadati</taxon>
        <taxon>Pseudomonadota</taxon>
        <taxon>Alphaproteobacteria</taxon>
        <taxon>Hyphomicrobiales</taxon>
        <taxon>Phyllobacteriaceae</taxon>
        <taxon>Tianweitania</taxon>
    </lineage>
</organism>
<protein>
    <submittedName>
        <fullName evidence="2">EpsG family protein</fullName>
    </submittedName>
</protein>
<keyword evidence="1" id="KW-0812">Transmembrane</keyword>
<feature type="transmembrane region" description="Helical" evidence="1">
    <location>
        <begin position="314"/>
        <end position="335"/>
    </location>
</feature>
<feature type="transmembrane region" description="Helical" evidence="1">
    <location>
        <begin position="285"/>
        <end position="302"/>
    </location>
</feature>
<dbReference type="InterPro" id="IPR049458">
    <property type="entry name" value="EpsG-like"/>
</dbReference>
<comment type="caution">
    <text evidence="2">The sequence shown here is derived from an EMBL/GenBank/DDBJ whole genome shotgun (WGS) entry which is preliminary data.</text>
</comment>
<feature type="transmembrane region" description="Helical" evidence="1">
    <location>
        <begin position="231"/>
        <end position="250"/>
    </location>
</feature>
<keyword evidence="1" id="KW-1133">Transmembrane helix</keyword>
<accession>A0ABS5RV99</accession>
<proteinExistence type="predicted"/>
<dbReference type="RefSeq" id="WP_213983256.1">
    <property type="nucleotide sequence ID" value="NZ_JAFMNX010000001.1"/>
</dbReference>
<evidence type="ECO:0000313" key="3">
    <source>
        <dbReference type="Proteomes" id="UP001297272"/>
    </source>
</evidence>
<reference evidence="2 3" key="1">
    <citation type="submission" date="2021-03" db="EMBL/GenBank/DDBJ databases">
        <title>Tianweitania aestuarii sp. nov., isolated from a tidal flat.</title>
        <authorList>
            <person name="Park S."/>
            <person name="Yoon J.-H."/>
        </authorList>
    </citation>
    <scope>NUCLEOTIDE SEQUENCE [LARGE SCALE GENOMIC DNA]</scope>
    <source>
        <strain evidence="2 3">BSSL-BM11</strain>
    </source>
</reference>
<gene>
    <name evidence="2" type="ORF">JYU29_02935</name>
</gene>
<dbReference type="Proteomes" id="UP001297272">
    <property type="component" value="Unassembled WGS sequence"/>
</dbReference>
<sequence length="351" mass="39444">MLPYWLLLLVPAWAAFQEAALGKNRFQHYPGLGPFVFLLSVFIGLRYNVGGDWTNYLGYYYRSAEYSLYEAVSSSDPGYILFNWMAAHWGVGIWFVNLACAALFSIGLVAFARAQPRPWLALLVAVPYLVIVVAMGYTRQGVAIGLAMLALRAFTRDKSVVKFVFWIALAATFHKSAVMLVPLAALSSDRGRVWTAAWIAGATALLYYLFLEDSVDRLMYGYITREYQSQGAAIRVAMNALPASIFLVFRRRFQLSPEERRVWTNMALLALAFVVFLFVSPSSTAVDRLALYVIPIQLFVFSRLPEAFPVRGKVSLVVVLVIVYSAAVQFVWLNFAANAKSWVPYSFYPFS</sequence>
<feature type="transmembrane region" description="Helical" evidence="1">
    <location>
        <begin position="262"/>
        <end position="279"/>
    </location>
</feature>
<feature type="transmembrane region" description="Helical" evidence="1">
    <location>
        <begin position="119"/>
        <end position="151"/>
    </location>
</feature>
<feature type="transmembrane region" description="Helical" evidence="1">
    <location>
        <begin position="163"/>
        <end position="186"/>
    </location>
</feature>
<keyword evidence="3" id="KW-1185">Reference proteome</keyword>
<name>A0ABS5RV99_9HYPH</name>
<feature type="transmembrane region" description="Helical" evidence="1">
    <location>
        <begin position="193"/>
        <end position="211"/>
    </location>
</feature>
<keyword evidence="1" id="KW-0472">Membrane</keyword>
<evidence type="ECO:0000256" key="1">
    <source>
        <dbReference type="SAM" id="Phobius"/>
    </source>
</evidence>
<feature type="transmembrane region" description="Helical" evidence="1">
    <location>
        <begin position="91"/>
        <end position="112"/>
    </location>
</feature>